<keyword evidence="11" id="KW-1185">Reference proteome</keyword>
<keyword evidence="1 5" id="KW-0963">Cytoplasm</keyword>
<comment type="catalytic activity">
    <reaction evidence="5 6">
        <text>Exonucleolytic cleavage in either 5'- to 3'- or 3'- to 5'-direction to yield nucleoside 5'-phosphates.</text>
        <dbReference type="EC" id="3.1.11.6"/>
    </reaction>
</comment>
<dbReference type="AlphaFoldDB" id="A0A8I0FUE6"/>
<evidence type="ECO:0000256" key="2">
    <source>
        <dbReference type="ARBA" id="ARBA00022722"/>
    </source>
</evidence>
<comment type="function">
    <text evidence="5">Bidirectionally degrades single-stranded DNA into large acid-insoluble oligonucleotides, which are then degraded further into small acid-soluble oligonucleotides.</text>
</comment>
<dbReference type="PANTHER" id="PTHR30008">
    <property type="entry name" value="EXODEOXYRIBONUCLEASE 7 LARGE SUBUNIT"/>
    <property type="match status" value="1"/>
</dbReference>
<evidence type="ECO:0000256" key="3">
    <source>
        <dbReference type="ARBA" id="ARBA00022801"/>
    </source>
</evidence>
<evidence type="ECO:0000313" key="12">
    <source>
        <dbReference type="Proteomes" id="UP000659061"/>
    </source>
</evidence>
<dbReference type="GO" id="GO:0008855">
    <property type="term" value="F:exodeoxyribonuclease VII activity"/>
    <property type="evidence" value="ECO:0007669"/>
    <property type="project" value="UniProtKB-UniRule"/>
</dbReference>
<comment type="subcellular location">
    <subcellularLocation>
        <location evidence="5 6">Cytoplasm</location>
    </subcellularLocation>
</comment>
<dbReference type="InterPro" id="IPR025824">
    <property type="entry name" value="OB-fold_nuc-bd_dom"/>
</dbReference>
<dbReference type="Pfam" id="PF02601">
    <property type="entry name" value="Exonuc_VII_L"/>
    <property type="match status" value="1"/>
</dbReference>
<dbReference type="GO" id="GO:0006308">
    <property type="term" value="P:DNA catabolic process"/>
    <property type="evidence" value="ECO:0007669"/>
    <property type="project" value="UniProtKB-UniRule"/>
</dbReference>
<dbReference type="GO" id="GO:0003676">
    <property type="term" value="F:nucleic acid binding"/>
    <property type="evidence" value="ECO:0007669"/>
    <property type="project" value="InterPro"/>
</dbReference>
<dbReference type="NCBIfam" id="TIGR00237">
    <property type="entry name" value="xseA"/>
    <property type="match status" value="1"/>
</dbReference>
<evidence type="ECO:0000259" key="7">
    <source>
        <dbReference type="Pfam" id="PF02601"/>
    </source>
</evidence>
<comment type="subunit">
    <text evidence="5">Heterooligomer composed of large and small subunits.</text>
</comment>
<reference evidence="10 11" key="1">
    <citation type="submission" date="2020-07" db="EMBL/GenBank/DDBJ databases">
        <title>Sequencing the genomes of 1000 actinobacteria strains.</title>
        <authorList>
            <person name="Klenk H.-P."/>
        </authorList>
    </citation>
    <scope>NUCLEOTIDE SEQUENCE [LARGE SCALE GENOMIC DNA]</scope>
    <source>
        <strain evidence="10 11">DSM 19087</strain>
    </source>
</reference>
<dbReference type="GO" id="GO:0009318">
    <property type="term" value="C:exodeoxyribonuclease VII complex"/>
    <property type="evidence" value="ECO:0007669"/>
    <property type="project" value="UniProtKB-UniRule"/>
</dbReference>
<dbReference type="HAMAP" id="MF_00378">
    <property type="entry name" value="Exonuc_7_L"/>
    <property type="match status" value="1"/>
</dbReference>
<name>A0A8I0FUE6_9ACTN</name>
<keyword evidence="2 5" id="KW-0540">Nuclease</keyword>
<feature type="domain" description="Exonuclease VII large subunit C-terminal" evidence="7">
    <location>
        <begin position="127"/>
        <end position="322"/>
    </location>
</feature>
<feature type="domain" description="OB-fold nucleic acid binding" evidence="8">
    <location>
        <begin position="25"/>
        <end position="103"/>
    </location>
</feature>
<keyword evidence="3 5" id="KW-0378">Hydrolase</keyword>
<evidence type="ECO:0000313" key="10">
    <source>
        <dbReference type="EMBL" id="NYI37096.1"/>
    </source>
</evidence>
<reference evidence="9" key="2">
    <citation type="submission" date="2020-09" db="EMBL/GenBank/DDBJ databases">
        <title>Novel species in genus Aeromicrobium.</title>
        <authorList>
            <person name="Zhang G."/>
        </authorList>
    </citation>
    <scope>NUCLEOTIDE SEQUENCE</scope>
    <source>
        <strain evidence="9">SSW1-57</strain>
    </source>
</reference>
<dbReference type="EC" id="3.1.11.6" evidence="5"/>
<dbReference type="CDD" id="cd04489">
    <property type="entry name" value="ExoVII_LU_OBF"/>
    <property type="match status" value="1"/>
</dbReference>
<evidence type="ECO:0000256" key="6">
    <source>
        <dbReference type="RuleBase" id="RU004355"/>
    </source>
</evidence>
<dbReference type="InterPro" id="IPR020579">
    <property type="entry name" value="Exonuc_VII_lsu_C"/>
</dbReference>
<keyword evidence="4 5" id="KW-0269">Exonuclease</keyword>
<evidence type="ECO:0000256" key="5">
    <source>
        <dbReference type="HAMAP-Rule" id="MF_00378"/>
    </source>
</evidence>
<evidence type="ECO:0000256" key="4">
    <source>
        <dbReference type="ARBA" id="ARBA00022839"/>
    </source>
</evidence>
<evidence type="ECO:0000313" key="9">
    <source>
        <dbReference type="EMBL" id="MBD1268996.1"/>
    </source>
</evidence>
<dbReference type="RefSeq" id="WP_179423285.1">
    <property type="nucleotide sequence ID" value="NZ_BAAAMP010000002.1"/>
</dbReference>
<dbReference type="PANTHER" id="PTHR30008:SF0">
    <property type="entry name" value="EXODEOXYRIBONUCLEASE 7 LARGE SUBUNIT"/>
    <property type="match status" value="1"/>
</dbReference>
<comment type="caution">
    <text evidence="9">The sequence shown here is derived from an EMBL/GenBank/DDBJ whole genome shotgun (WGS) entry which is preliminary data.</text>
</comment>
<comment type="similarity">
    <text evidence="5 6">Belongs to the XseA family.</text>
</comment>
<sequence length="407" mass="43724">MALETSADKPAPLRSVSLALQGWIARLGAVWVEAEVVQPKLSGNTYYLTLRDLTATMSVSATAFRGVVESSASPITDGTRVIVHAKPEFYSPNGRLSLRLLEIRPTGEGELLAQFERRRQLLAAEGLFEARWKRPLPLLPTSIGLITGKGSAAERDVLENVRDRWPGAAIEVRHALMQGSQSAMAVIAALRELDAAAHVDVIVIARGGGSMEDLLPFSDEALVRAVHGATTPVISAIGHEPDVPLLDLVADLRASTPTDAAKRVVPHVGDELTGLAGARERARQAIAAQLHREQAGLDALRSRPVLRSPAAFVDTQQEVVSAQRERARLAMRARLARAHDEVGHHLARVRALSPLATMQRGYAVALDPEGRAVTSVGTIATGDDLVLHLTDGLATVRVTDLQEHPHE</sequence>
<dbReference type="Proteomes" id="UP000659061">
    <property type="component" value="Unassembled WGS sequence"/>
</dbReference>
<dbReference type="Proteomes" id="UP000587211">
    <property type="component" value="Unassembled WGS sequence"/>
</dbReference>
<protein>
    <recommendedName>
        <fullName evidence="5">Exodeoxyribonuclease 7 large subunit</fullName>
        <ecNumber evidence="5">3.1.11.6</ecNumber>
    </recommendedName>
    <alternativeName>
        <fullName evidence="5">Exodeoxyribonuclease VII large subunit</fullName>
        <shortName evidence="5">Exonuclease VII large subunit</shortName>
    </alternativeName>
</protein>
<dbReference type="EMBL" id="JACWMT010000001">
    <property type="protein sequence ID" value="MBD1268996.1"/>
    <property type="molecule type" value="Genomic_DNA"/>
</dbReference>
<evidence type="ECO:0000313" key="11">
    <source>
        <dbReference type="Proteomes" id="UP000587211"/>
    </source>
</evidence>
<dbReference type="EMBL" id="JACBZN010000001">
    <property type="protein sequence ID" value="NYI37096.1"/>
    <property type="molecule type" value="Genomic_DNA"/>
</dbReference>
<dbReference type="InterPro" id="IPR003753">
    <property type="entry name" value="Exonuc_VII_L"/>
</dbReference>
<organism evidence="9 12">
    <name type="scientific">Aeromicrobium tamlense</name>
    <dbReference type="NCBI Taxonomy" id="375541"/>
    <lineage>
        <taxon>Bacteria</taxon>
        <taxon>Bacillati</taxon>
        <taxon>Actinomycetota</taxon>
        <taxon>Actinomycetes</taxon>
        <taxon>Propionibacteriales</taxon>
        <taxon>Nocardioidaceae</taxon>
        <taxon>Aeromicrobium</taxon>
    </lineage>
</organism>
<evidence type="ECO:0000259" key="8">
    <source>
        <dbReference type="Pfam" id="PF13742"/>
    </source>
</evidence>
<accession>A0A8I0FUE6</accession>
<evidence type="ECO:0000256" key="1">
    <source>
        <dbReference type="ARBA" id="ARBA00022490"/>
    </source>
</evidence>
<proteinExistence type="inferred from homology"/>
<dbReference type="Pfam" id="PF13742">
    <property type="entry name" value="tRNA_anti_2"/>
    <property type="match status" value="1"/>
</dbReference>
<dbReference type="GO" id="GO:0005737">
    <property type="term" value="C:cytoplasm"/>
    <property type="evidence" value="ECO:0007669"/>
    <property type="project" value="UniProtKB-SubCell"/>
</dbReference>
<gene>
    <name evidence="5" type="primary">xseA</name>
    <name evidence="10" type="ORF">BJ975_000471</name>
    <name evidence="9" type="ORF">IDH50_02000</name>
</gene>